<dbReference type="OrthoDB" id="3436962at2"/>
<organism evidence="1 2">
    <name type="scientific">Thermobifida cellulosilytica TB100</name>
    <dbReference type="NCBI Taxonomy" id="665004"/>
    <lineage>
        <taxon>Bacteria</taxon>
        <taxon>Bacillati</taxon>
        <taxon>Actinomycetota</taxon>
        <taxon>Actinomycetes</taxon>
        <taxon>Streptosporangiales</taxon>
        <taxon>Nocardiopsidaceae</taxon>
        <taxon>Thermobifida</taxon>
    </lineage>
</organism>
<gene>
    <name evidence="1" type="ORF">AC529_06375</name>
</gene>
<dbReference type="InterPro" id="IPR045596">
    <property type="entry name" value="DUF6459"/>
</dbReference>
<sequence>MPLLAQLVAEVLAGQRSPRQLRPCLSESAYRSLLLRAGCYTMRQRPRLRMVVLDGPEPGVAEVSGVVAYGERHRALALRVVYAEYRWVCTHIETDVR</sequence>
<dbReference type="EMBL" id="LGEM01000024">
    <property type="protein sequence ID" value="KUP97528.1"/>
    <property type="molecule type" value="Genomic_DNA"/>
</dbReference>
<protein>
    <submittedName>
        <fullName evidence="1">Uncharacterized protein</fullName>
    </submittedName>
</protein>
<name>A0A147KJQ9_THECS</name>
<dbReference type="STRING" id="665004.AC529_06375"/>
<keyword evidence="2" id="KW-1185">Reference proteome</keyword>
<dbReference type="Pfam" id="PF20060">
    <property type="entry name" value="DUF6459"/>
    <property type="match status" value="1"/>
</dbReference>
<comment type="caution">
    <text evidence="1">The sequence shown here is derived from an EMBL/GenBank/DDBJ whole genome shotgun (WGS) entry which is preliminary data.</text>
</comment>
<dbReference type="Proteomes" id="UP000074382">
    <property type="component" value="Unassembled WGS sequence"/>
</dbReference>
<reference evidence="2" key="1">
    <citation type="journal article" date="2017" name="Acta Aliment.">
        <title>Plant polysaccharide degrading enzyme system of Thermpbifida cellulosilytica TB100 revealed by de novo genome project data.</title>
        <authorList>
            <person name="Toth A."/>
            <person name="Baka E."/>
            <person name="Luzics S."/>
            <person name="Bata-Vidacs I."/>
            <person name="Nagy I."/>
            <person name="Balint B."/>
            <person name="Herceg R."/>
            <person name="Olasz F."/>
            <person name="Wilk T."/>
            <person name="Nagy T."/>
            <person name="Kriszt B."/>
            <person name="Nagy I."/>
            <person name="Kukolya J."/>
        </authorList>
    </citation>
    <scope>NUCLEOTIDE SEQUENCE [LARGE SCALE GENOMIC DNA]</scope>
    <source>
        <strain evidence="2">TB100</strain>
    </source>
</reference>
<evidence type="ECO:0000313" key="1">
    <source>
        <dbReference type="EMBL" id="KUP97528.1"/>
    </source>
</evidence>
<evidence type="ECO:0000313" key="2">
    <source>
        <dbReference type="Proteomes" id="UP000074382"/>
    </source>
</evidence>
<proteinExistence type="predicted"/>
<accession>A0A147KJQ9</accession>
<dbReference type="AlphaFoldDB" id="A0A147KJQ9"/>
<dbReference type="PATRIC" id="fig|665004.4.peg.3129"/>